<dbReference type="PANTHER" id="PTHR43249">
    <property type="entry name" value="UDP-N-ACETYL-2-AMINO-2-DEOXY-D-GLUCURONATE OXIDASE"/>
    <property type="match status" value="1"/>
</dbReference>
<gene>
    <name evidence="3" type="ORF">C4544_03665</name>
</gene>
<dbReference type="Pfam" id="PF01408">
    <property type="entry name" value="GFO_IDH_MocA"/>
    <property type="match status" value="1"/>
</dbReference>
<accession>A0A419DDE8</accession>
<dbReference type="EMBL" id="QZJW01000029">
    <property type="protein sequence ID" value="RJO61118.1"/>
    <property type="molecule type" value="Genomic_DNA"/>
</dbReference>
<reference evidence="3 4" key="1">
    <citation type="journal article" date="2017" name="ISME J.">
        <title>Energy and carbon metabolisms in a deep terrestrial subsurface fluid microbial community.</title>
        <authorList>
            <person name="Momper L."/>
            <person name="Jungbluth S.P."/>
            <person name="Lee M.D."/>
            <person name="Amend J.P."/>
        </authorList>
    </citation>
    <scope>NUCLEOTIDE SEQUENCE [LARGE SCALE GENOMIC DNA]</scope>
    <source>
        <strain evidence="3">SURF_29</strain>
    </source>
</reference>
<organism evidence="3 4">
    <name type="scientific">candidate division WS5 bacterium</name>
    <dbReference type="NCBI Taxonomy" id="2093353"/>
    <lineage>
        <taxon>Bacteria</taxon>
        <taxon>candidate division WS5</taxon>
    </lineage>
</organism>
<dbReference type="SUPFAM" id="SSF55347">
    <property type="entry name" value="Glyceraldehyde-3-phosphate dehydrogenase-like, C-terminal domain"/>
    <property type="match status" value="1"/>
</dbReference>
<evidence type="ECO:0000313" key="3">
    <source>
        <dbReference type="EMBL" id="RJO61118.1"/>
    </source>
</evidence>
<protein>
    <submittedName>
        <fullName evidence="3">Gfo/Idh/MocA family oxidoreductase</fullName>
    </submittedName>
</protein>
<dbReference type="Proteomes" id="UP000285655">
    <property type="component" value="Unassembled WGS sequence"/>
</dbReference>
<evidence type="ECO:0000259" key="2">
    <source>
        <dbReference type="Pfam" id="PF22725"/>
    </source>
</evidence>
<dbReference type="InterPro" id="IPR000683">
    <property type="entry name" value="Gfo/Idh/MocA-like_OxRdtase_N"/>
</dbReference>
<name>A0A419DDE8_9BACT</name>
<dbReference type="Gene3D" id="3.40.50.720">
    <property type="entry name" value="NAD(P)-binding Rossmann-like Domain"/>
    <property type="match status" value="1"/>
</dbReference>
<dbReference type="InterPro" id="IPR036291">
    <property type="entry name" value="NAD(P)-bd_dom_sf"/>
</dbReference>
<sequence length="413" mass="45980">MSLLDKLANKKRGGIKMNKVFGLGIIGAGGIFHEHARTLETLKDRARLIGVADVDQIKLAKASSKYFVPYTFTDYRSLFDRNDIDIIVVATPPSTHEKFVIESFQAGKHVICEKPLAHTLESADRIIDALSSYKCKLTVCYHDRFTPVMKRIIWLQENGWLGNLQCGSIQRLDTFRRAAASDWWGKWEIAGGGVMMTQCIHELDLLIKVFGKPMSVFAIMDTLKQNIESEDTCVATVKFESGAHVSCNATLNAHRTTTLFDIIGDKASAHFPWAVYSNDRKHSRELTGAMTSAQLISKAQNGMRSSVIQKLKDKFGGDSLPAKVMRRILPKLGIHFQAGSHPLHRPIITGFLDSLQGNVEVPVSANEARKSLELCYAIYTSALTGEVVSLPLEKSNPYYKGITSDVYRNRKTS</sequence>
<dbReference type="Pfam" id="PF22725">
    <property type="entry name" value="GFO_IDH_MocA_C3"/>
    <property type="match status" value="1"/>
</dbReference>
<feature type="domain" description="Gfo/Idh/MocA-like oxidoreductase N-terminal" evidence="1">
    <location>
        <begin position="22"/>
        <end position="139"/>
    </location>
</feature>
<dbReference type="PANTHER" id="PTHR43249:SF1">
    <property type="entry name" value="D-GLUCOSIDE 3-DEHYDROGENASE"/>
    <property type="match status" value="1"/>
</dbReference>
<dbReference type="Gene3D" id="3.30.360.10">
    <property type="entry name" value="Dihydrodipicolinate Reductase, domain 2"/>
    <property type="match status" value="1"/>
</dbReference>
<comment type="caution">
    <text evidence="3">The sequence shown here is derived from an EMBL/GenBank/DDBJ whole genome shotgun (WGS) entry which is preliminary data.</text>
</comment>
<feature type="domain" description="GFO/IDH/MocA-like oxidoreductase" evidence="2">
    <location>
        <begin position="157"/>
        <end position="269"/>
    </location>
</feature>
<dbReference type="SUPFAM" id="SSF51735">
    <property type="entry name" value="NAD(P)-binding Rossmann-fold domains"/>
    <property type="match status" value="1"/>
</dbReference>
<dbReference type="AlphaFoldDB" id="A0A419DDE8"/>
<dbReference type="InterPro" id="IPR052515">
    <property type="entry name" value="Gfo/Idh/MocA_Oxidoreductase"/>
</dbReference>
<dbReference type="InterPro" id="IPR055170">
    <property type="entry name" value="GFO_IDH_MocA-like_dom"/>
</dbReference>
<proteinExistence type="predicted"/>
<dbReference type="GO" id="GO:0000166">
    <property type="term" value="F:nucleotide binding"/>
    <property type="evidence" value="ECO:0007669"/>
    <property type="project" value="InterPro"/>
</dbReference>
<evidence type="ECO:0000313" key="4">
    <source>
        <dbReference type="Proteomes" id="UP000285655"/>
    </source>
</evidence>
<evidence type="ECO:0000259" key="1">
    <source>
        <dbReference type="Pfam" id="PF01408"/>
    </source>
</evidence>